<dbReference type="PROSITE" id="PS00191">
    <property type="entry name" value="CYTOCHROME_B5_1"/>
    <property type="match status" value="1"/>
</dbReference>
<evidence type="ECO:0000256" key="3">
    <source>
        <dbReference type="ARBA" id="ARBA00023004"/>
    </source>
</evidence>
<reference evidence="8 9" key="1">
    <citation type="submission" date="2019-05" db="EMBL/GenBank/DDBJ databases">
        <title>Emergence of the Ug99 lineage of the wheat stem rust pathogen through somatic hybridization.</title>
        <authorList>
            <person name="Li F."/>
            <person name="Upadhyaya N.M."/>
            <person name="Sperschneider J."/>
            <person name="Matny O."/>
            <person name="Nguyen-Phuc H."/>
            <person name="Mago R."/>
            <person name="Raley C."/>
            <person name="Miller M.E."/>
            <person name="Silverstein K.A.T."/>
            <person name="Henningsen E."/>
            <person name="Hirsch C.D."/>
            <person name="Visser B."/>
            <person name="Pretorius Z.A."/>
            <person name="Steffenson B.J."/>
            <person name="Schwessinger B."/>
            <person name="Dodds P.N."/>
            <person name="Figueroa M."/>
        </authorList>
    </citation>
    <scope>NUCLEOTIDE SEQUENCE [LARGE SCALE GENOMIC DNA]</scope>
    <source>
        <strain evidence="8">21-0</strain>
    </source>
</reference>
<dbReference type="PANTHER" id="PTHR19359">
    <property type="entry name" value="CYTOCHROME B5"/>
    <property type="match status" value="1"/>
</dbReference>
<dbReference type="InterPro" id="IPR001199">
    <property type="entry name" value="Cyt_B5-like_heme/steroid-bd"/>
</dbReference>
<keyword evidence="3 5" id="KW-0408">Iron</keyword>
<protein>
    <recommendedName>
        <fullName evidence="7">Cytochrome b5 heme-binding domain-containing protein</fullName>
    </recommendedName>
</protein>
<dbReference type="Gene3D" id="3.10.120.10">
    <property type="entry name" value="Cytochrome b5-like heme/steroid binding domain"/>
    <property type="match status" value="1"/>
</dbReference>
<evidence type="ECO:0000313" key="9">
    <source>
        <dbReference type="Proteomes" id="UP000324748"/>
    </source>
</evidence>
<dbReference type="OrthoDB" id="260519at2759"/>
<feature type="domain" description="Cytochrome b5 heme-binding" evidence="7">
    <location>
        <begin position="1"/>
        <end position="77"/>
    </location>
</feature>
<dbReference type="SMART" id="SM01117">
    <property type="entry name" value="Cyt-b5"/>
    <property type="match status" value="1"/>
</dbReference>
<dbReference type="AlphaFoldDB" id="A0A5B0MPC7"/>
<dbReference type="InterPro" id="IPR050668">
    <property type="entry name" value="Cytochrome_b5"/>
</dbReference>
<organism evidence="8 9">
    <name type="scientific">Puccinia graminis f. sp. tritici</name>
    <dbReference type="NCBI Taxonomy" id="56615"/>
    <lineage>
        <taxon>Eukaryota</taxon>
        <taxon>Fungi</taxon>
        <taxon>Dikarya</taxon>
        <taxon>Basidiomycota</taxon>
        <taxon>Pucciniomycotina</taxon>
        <taxon>Pucciniomycetes</taxon>
        <taxon>Pucciniales</taxon>
        <taxon>Pucciniaceae</taxon>
        <taxon>Puccinia</taxon>
    </lineage>
</organism>
<dbReference type="PRINTS" id="PR00363">
    <property type="entry name" value="CYTOCHROMEB5"/>
</dbReference>
<comment type="caution">
    <text evidence="8">The sequence shown here is derived from an EMBL/GenBank/DDBJ whole genome shotgun (WGS) entry which is preliminary data.</text>
</comment>
<evidence type="ECO:0000256" key="2">
    <source>
        <dbReference type="ARBA" id="ARBA00022723"/>
    </source>
</evidence>
<comment type="similarity">
    <text evidence="4 5">Belongs to the cytochrome b5 family.</text>
</comment>
<keyword evidence="2 5" id="KW-0479">Metal-binding</keyword>
<dbReference type="SUPFAM" id="SSF55856">
    <property type="entry name" value="Cytochrome b5-like heme/steroid binding domain"/>
    <property type="match status" value="1"/>
</dbReference>
<evidence type="ECO:0000256" key="1">
    <source>
        <dbReference type="ARBA" id="ARBA00022617"/>
    </source>
</evidence>
<dbReference type="Proteomes" id="UP000324748">
    <property type="component" value="Unassembled WGS sequence"/>
</dbReference>
<dbReference type="InterPro" id="IPR036400">
    <property type="entry name" value="Cyt_B5-like_heme/steroid_sf"/>
</dbReference>
<keyword evidence="1 5" id="KW-0349">Heme</keyword>
<evidence type="ECO:0000256" key="4">
    <source>
        <dbReference type="ARBA" id="ARBA00038168"/>
    </source>
</evidence>
<keyword evidence="9" id="KW-1185">Reference proteome</keyword>
<dbReference type="GO" id="GO:0016020">
    <property type="term" value="C:membrane"/>
    <property type="evidence" value="ECO:0007669"/>
    <property type="project" value="TreeGrafter"/>
</dbReference>
<dbReference type="GO" id="GO:0020037">
    <property type="term" value="F:heme binding"/>
    <property type="evidence" value="ECO:0007669"/>
    <property type="project" value="UniProtKB-UniRule"/>
</dbReference>
<sequence length="125" mass="14027">MKELSAEEIKKHSNSSSCWIVIHKQAYDLTEFLPEHPGGQAILLKYAGMDASDLYPIHPPGTTMEYLDKKHHKGRVKETDLKMLQPDDSTKNKSKHGSSNDEADHVPSLSSCLSLYDFESIAVQE</sequence>
<evidence type="ECO:0000259" key="7">
    <source>
        <dbReference type="PROSITE" id="PS50255"/>
    </source>
</evidence>
<feature type="region of interest" description="Disordered" evidence="6">
    <location>
        <begin position="70"/>
        <end position="107"/>
    </location>
</feature>
<gene>
    <name evidence="8" type="ORF">PGT21_001026</name>
</gene>
<dbReference type="InterPro" id="IPR018506">
    <property type="entry name" value="Cyt_B5_heme-BS"/>
</dbReference>
<name>A0A5B0MPC7_PUCGR</name>
<dbReference type="GO" id="GO:0046872">
    <property type="term" value="F:metal ion binding"/>
    <property type="evidence" value="ECO:0007669"/>
    <property type="project" value="UniProtKB-UniRule"/>
</dbReference>
<evidence type="ECO:0000256" key="6">
    <source>
        <dbReference type="SAM" id="MobiDB-lite"/>
    </source>
</evidence>
<dbReference type="Pfam" id="PF00173">
    <property type="entry name" value="Cyt-b5"/>
    <property type="match status" value="1"/>
</dbReference>
<proteinExistence type="inferred from homology"/>
<dbReference type="EMBL" id="VSWC01000135">
    <property type="protein sequence ID" value="KAA1078815.1"/>
    <property type="molecule type" value="Genomic_DNA"/>
</dbReference>
<accession>A0A5B0MPC7</accession>
<dbReference type="PROSITE" id="PS50255">
    <property type="entry name" value="CYTOCHROME_B5_2"/>
    <property type="match status" value="1"/>
</dbReference>
<evidence type="ECO:0000256" key="5">
    <source>
        <dbReference type="RuleBase" id="RU362121"/>
    </source>
</evidence>
<evidence type="ECO:0000313" key="8">
    <source>
        <dbReference type="EMBL" id="KAA1078815.1"/>
    </source>
</evidence>